<organism evidence="10 11">
    <name type="scientific">Desulfitobacterium metallireducens DSM 15288</name>
    <dbReference type="NCBI Taxonomy" id="871968"/>
    <lineage>
        <taxon>Bacteria</taxon>
        <taxon>Bacillati</taxon>
        <taxon>Bacillota</taxon>
        <taxon>Clostridia</taxon>
        <taxon>Eubacteriales</taxon>
        <taxon>Desulfitobacteriaceae</taxon>
        <taxon>Desulfitobacterium</taxon>
    </lineage>
</organism>
<dbReference type="GO" id="GO:0005886">
    <property type="term" value="C:plasma membrane"/>
    <property type="evidence" value="ECO:0007669"/>
    <property type="project" value="TreeGrafter"/>
</dbReference>
<evidence type="ECO:0000256" key="5">
    <source>
        <dbReference type="ARBA" id="ARBA00022777"/>
    </source>
</evidence>
<dbReference type="EC" id="2.7.10.2" evidence="2"/>
<dbReference type="InterPro" id="IPR005702">
    <property type="entry name" value="Wzc-like_C"/>
</dbReference>
<dbReference type="GO" id="GO:0042802">
    <property type="term" value="F:identical protein binding"/>
    <property type="evidence" value="ECO:0007669"/>
    <property type="project" value="UniProtKB-ARBA"/>
</dbReference>
<dbReference type="AlphaFoldDB" id="W0EEQ8"/>
<feature type="domain" description="AAA" evidence="9">
    <location>
        <begin position="51"/>
        <end position="183"/>
    </location>
</feature>
<protein>
    <recommendedName>
        <fullName evidence="2">non-specific protein-tyrosine kinase</fullName>
        <ecNumber evidence="2">2.7.10.2</ecNumber>
    </recommendedName>
</protein>
<dbReference type="InterPro" id="IPR050445">
    <property type="entry name" value="Bact_polysacc_biosynth/exp"/>
</dbReference>
<dbReference type="RefSeq" id="WP_006716594.1">
    <property type="nucleotide sequence ID" value="NZ_CP007032.1"/>
</dbReference>
<evidence type="ECO:0000256" key="1">
    <source>
        <dbReference type="ARBA" id="ARBA00007316"/>
    </source>
</evidence>
<dbReference type="PANTHER" id="PTHR32309">
    <property type="entry name" value="TYROSINE-PROTEIN KINASE"/>
    <property type="match status" value="1"/>
</dbReference>
<dbReference type="PANTHER" id="PTHR32309:SF13">
    <property type="entry name" value="FERRIC ENTEROBACTIN TRANSPORT PROTEIN FEPE"/>
    <property type="match status" value="1"/>
</dbReference>
<sequence length="232" mass="25725">MILSEYKLFSMLSPKSPISEAFRTLRTNIEFSNVDRVVKRILFTSTGPREGKSSTIANLASMMVQTDKKVLIIDADLRNPTQHKILSQDNCEGLTTLLVDEGLPILNYIKKTDQEGLELLTSGPIPPNPAELLGSKRMKQLLSEAAEAYDIVLIDSPPTIAVTDSSILAQSVDGVVLVLASGEVSRDYAVQAKEQLEKVGAKILGIVLNKMEMKTKEYYYYYSYDQRSSQKA</sequence>
<keyword evidence="11" id="KW-1185">Reference proteome</keyword>
<evidence type="ECO:0000256" key="7">
    <source>
        <dbReference type="ARBA" id="ARBA00023137"/>
    </source>
</evidence>
<dbReference type="CDD" id="cd05387">
    <property type="entry name" value="BY-kinase"/>
    <property type="match status" value="1"/>
</dbReference>
<dbReference type="Proteomes" id="UP000010847">
    <property type="component" value="Chromosome"/>
</dbReference>
<evidence type="ECO:0000313" key="11">
    <source>
        <dbReference type="Proteomes" id="UP000010847"/>
    </source>
</evidence>
<evidence type="ECO:0000256" key="3">
    <source>
        <dbReference type="ARBA" id="ARBA00022679"/>
    </source>
</evidence>
<comment type="similarity">
    <text evidence="1">Belongs to the CpsD/CapB family.</text>
</comment>
<dbReference type="OrthoDB" id="9794577at2"/>
<evidence type="ECO:0000259" key="9">
    <source>
        <dbReference type="Pfam" id="PF13614"/>
    </source>
</evidence>
<dbReference type="STRING" id="871968.DESME_12095"/>
<dbReference type="GO" id="GO:0005524">
    <property type="term" value="F:ATP binding"/>
    <property type="evidence" value="ECO:0007669"/>
    <property type="project" value="UniProtKB-KW"/>
</dbReference>
<proteinExistence type="inferred from homology"/>
<keyword evidence="5 10" id="KW-0418">Kinase</keyword>
<evidence type="ECO:0000256" key="4">
    <source>
        <dbReference type="ARBA" id="ARBA00022741"/>
    </source>
</evidence>
<evidence type="ECO:0000256" key="8">
    <source>
        <dbReference type="ARBA" id="ARBA00051245"/>
    </source>
</evidence>
<name>W0EEQ8_9FIRM</name>
<evidence type="ECO:0000256" key="6">
    <source>
        <dbReference type="ARBA" id="ARBA00022840"/>
    </source>
</evidence>
<dbReference type="EMBL" id="CP007032">
    <property type="protein sequence ID" value="AHF07669.1"/>
    <property type="molecule type" value="Genomic_DNA"/>
</dbReference>
<dbReference type="NCBIfam" id="TIGR01007">
    <property type="entry name" value="eps_fam"/>
    <property type="match status" value="1"/>
</dbReference>
<dbReference type="KEGG" id="dmt:DESME_12095"/>
<keyword evidence="6" id="KW-0067">ATP-binding</keyword>
<dbReference type="SUPFAM" id="SSF52540">
    <property type="entry name" value="P-loop containing nucleoside triphosphate hydrolases"/>
    <property type="match status" value="1"/>
</dbReference>
<dbReference type="GO" id="GO:0004715">
    <property type="term" value="F:non-membrane spanning protein tyrosine kinase activity"/>
    <property type="evidence" value="ECO:0007669"/>
    <property type="project" value="UniProtKB-EC"/>
</dbReference>
<keyword evidence="3" id="KW-0808">Transferase</keyword>
<dbReference type="HOGENOM" id="CLU_052027_2_1_9"/>
<dbReference type="InterPro" id="IPR027417">
    <property type="entry name" value="P-loop_NTPase"/>
</dbReference>
<keyword evidence="7" id="KW-0829">Tyrosine-protein kinase</keyword>
<dbReference type="Pfam" id="PF13614">
    <property type="entry name" value="AAA_31"/>
    <property type="match status" value="1"/>
</dbReference>
<gene>
    <name evidence="10" type="ORF">DESME_12095</name>
</gene>
<evidence type="ECO:0000256" key="2">
    <source>
        <dbReference type="ARBA" id="ARBA00011903"/>
    </source>
</evidence>
<comment type="catalytic activity">
    <reaction evidence="8">
        <text>L-tyrosyl-[protein] + ATP = O-phospho-L-tyrosyl-[protein] + ADP + H(+)</text>
        <dbReference type="Rhea" id="RHEA:10596"/>
        <dbReference type="Rhea" id="RHEA-COMP:10136"/>
        <dbReference type="Rhea" id="RHEA-COMP:20101"/>
        <dbReference type="ChEBI" id="CHEBI:15378"/>
        <dbReference type="ChEBI" id="CHEBI:30616"/>
        <dbReference type="ChEBI" id="CHEBI:46858"/>
        <dbReference type="ChEBI" id="CHEBI:61978"/>
        <dbReference type="ChEBI" id="CHEBI:456216"/>
        <dbReference type="EC" id="2.7.10.2"/>
    </reaction>
</comment>
<reference evidence="10 11" key="1">
    <citation type="submission" date="2013-12" db="EMBL/GenBank/DDBJ databases">
        <authorList>
            <consortium name="DOE Joint Genome Institute"/>
            <person name="Smidt H."/>
            <person name="Huntemann M."/>
            <person name="Han J."/>
            <person name="Chen A."/>
            <person name="Kyrpides N."/>
            <person name="Mavromatis K."/>
            <person name="Markowitz V."/>
            <person name="Palaniappan K."/>
            <person name="Ivanova N."/>
            <person name="Schaumberg A."/>
            <person name="Pati A."/>
            <person name="Liolios K."/>
            <person name="Nordberg H.P."/>
            <person name="Cantor M.N."/>
            <person name="Hua S.X."/>
            <person name="Woyke T."/>
        </authorList>
    </citation>
    <scope>NUCLEOTIDE SEQUENCE [LARGE SCALE GENOMIC DNA]</scope>
    <source>
        <strain evidence="11">DSM 15288</strain>
    </source>
</reference>
<evidence type="ECO:0000313" key="10">
    <source>
        <dbReference type="EMBL" id="AHF07669.1"/>
    </source>
</evidence>
<dbReference type="FunFam" id="3.40.50.300:FF:000527">
    <property type="entry name" value="Tyrosine-protein kinase etk"/>
    <property type="match status" value="1"/>
</dbReference>
<dbReference type="InterPro" id="IPR025669">
    <property type="entry name" value="AAA_dom"/>
</dbReference>
<dbReference type="Gene3D" id="3.40.50.300">
    <property type="entry name" value="P-loop containing nucleotide triphosphate hydrolases"/>
    <property type="match status" value="1"/>
</dbReference>
<dbReference type="eggNOG" id="COG0489">
    <property type="taxonomic scope" value="Bacteria"/>
</dbReference>
<keyword evidence="4" id="KW-0547">Nucleotide-binding</keyword>
<accession>W0EEQ8</accession>